<evidence type="ECO:0000313" key="8">
    <source>
        <dbReference type="EMBL" id="KAL1502955.1"/>
    </source>
</evidence>
<proteinExistence type="predicted"/>
<comment type="caution">
    <text evidence="8">The sequence shown here is derived from an EMBL/GenBank/DDBJ whole genome shotgun (WGS) entry which is preliminary data.</text>
</comment>
<keyword evidence="4" id="KW-0970">Cilium biogenesis/degradation</keyword>
<feature type="transmembrane region" description="Helical" evidence="7">
    <location>
        <begin position="48"/>
        <end position="72"/>
    </location>
</feature>
<dbReference type="GO" id="GO:1905515">
    <property type="term" value="P:non-motile cilium assembly"/>
    <property type="evidence" value="ECO:0007669"/>
    <property type="project" value="TreeGrafter"/>
</dbReference>
<evidence type="ECO:0000256" key="6">
    <source>
        <dbReference type="ARBA" id="ARBA00023136"/>
    </source>
</evidence>
<keyword evidence="6 7" id="KW-0472">Membrane</keyword>
<evidence type="ECO:0000256" key="5">
    <source>
        <dbReference type="ARBA" id="ARBA00022989"/>
    </source>
</evidence>
<comment type="subcellular location">
    <subcellularLocation>
        <location evidence="1">Membrane</location>
        <topology evidence="1">Multi-pass membrane protein</topology>
    </subcellularLocation>
</comment>
<protein>
    <recommendedName>
        <fullName evidence="2">Transmembrane protein 107</fullName>
    </recommendedName>
</protein>
<dbReference type="AlphaFoldDB" id="A0AB34ILQ5"/>
<dbReference type="InterPro" id="IPR029248">
    <property type="entry name" value="TMEM107"/>
</dbReference>
<gene>
    <name evidence="8" type="ORF">AB1Y20_011026</name>
</gene>
<dbReference type="PANTHER" id="PTHR34341:SF1">
    <property type="entry name" value="TRANSMEMBRANE PROTEIN 107"/>
    <property type="match status" value="1"/>
</dbReference>
<evidence type="ECO:0000313" key="9">
    <source>
        <dbReference type="Proteomes" id="UP001515480"/>
    </source>
</evidence>
<feature type="transmembrane region" description="Helical" evidence="7">
    <location>
        <begin position="108"/>
        <end position="135"/>
    </location>
</feature>
<evidence type="ECO:0000256" key="3">
    <source>
        <dbReference type="ARBA" id="ARBA00022692"/>
    </source>
</evidence>
<evidence type="ECO:0000256" key="2">
    <source>
        <dbReference type="ARBA" id="ARBA00015652"/>
    </source>
</evidence>
<dbReference type="GO" id="GO:0016020">
    <property type="term" value="C:membrane"/>
    <property type="evidence" value="ECO:0007669"/>
    <property type="project" value="UniProtKB-SubCell"/>
</dbReference>
<feature type="transmembrane region" description="Helical" evidence="7">
    <location>
        <begin position="84"/>
        <end position="102"/>
    </location>
</feature>
<keyword evidence="9" id="KW-1185">Reference proteome</keyword>
<name>A0AB34ILQ5_PRYPA</name>
<feature type="transmembrane region" description="Helical" evidence="7">
    <location>
        <begin position="12"/>
        <end position="28"/>
    </location>
</feature>
<keyword evidence="3 7" id="KW-0812">Transmembrane</keyword>
<dbReference type="Proteomes" id="UP001515480">
    <property type="component" value="Unassembled WGS sequence"/>
</dbReference>
<dbReference type="EMBL" id="JBGBPQ010000022">
    <property type="protein sequence ID" value="KAL1502955.1"/>
    <property type="molecule type" value="Genomic_DNA"/>
</dbReference>
<evidence type="ECO:0000256" key="7">
    <source>
        <dbReference type="SAM" id="Phobius"/>
    </source>
</evidence>
<accession>A0AB34ILQ5</accession>
<sequence>MAARDTLVPVRFLAMLGHLLAVLLLFFARRDNVLVALRFNYSDSEYDAADSSLVICLLLMLACLCVAAFGFFGGFTMFDSTSSIIHIVCHFTGGLLLSIIVIRKAHYVYAWFVFSVFSVVPLICELVCISSVVMLKRRRW</sequence>
<evidence type="ECO:0000256" key="4">
    <source>
        <dbReference type="ARBA" id="ARBA00022794"/>
    </source>
</evidence>
<dbReference type="GO" id="GO:1904491">
    <property type="term" value="P:protein localization to ciliary transition zone"/>
    <property type="evidence" value="ECO:0007669"/>
    <property type="project" value="TreeGrafter"/>
</dbReference>
<dbReference type="GO" id="GO:0036038">
    <property type="term" value="C:MKS complex"/>
    <property type="evidence" value="ECO:0007669"/>
    <property type="project" value="TreeGrafter"/>
</dbReference>
<dbReference type="Pfam" id="PF14995">
    <property type="entry name" value="TMEM107"/>
    <property type="match status" value="1"/>
</dbReference>
<dbReference type="PANTHER" id="PTHR34341">
    <property type="entry name" value="TRANSMEMBRANE PROTEIN 107"/>
    <property type="match status" value="1"/>
</dbReference>
<keyword evidence="5 7" id="KW-1133">Transmembrane helix</keyword>
<evidence type="ECO:0000256" key="1">
    <source>
        <dbReference type="ARBA" id="ARBA00004141"/>
    </source>
</evidence>
<reference evidence="8 9" key="1">
    <citation type="journal article" date="2024" name="Science">
        <title>Giant polyketide synthase enzymes in the biosynthesis of giant marine polyether toxins.</title>
        <authorList>
            <person name="Fallon T.R."/>
            <person name="Shende V.V."/>
            <person name="Wierzbicki I.H."/>
            <person name="Pendleton A.L."/>
            <person name="Watervoot N.F."/>
            <person name="Auber R.P."/>
            <person name="Gonzalez D.J."/>
            <person name="Wisecaver J.H."/>
            <person name="Moore B.S."/>
        </authorList>
    </citation>
    <scope>NUCLEOTIDE SEQUENCE [LARGE SCALE GENOMIC DNA]</scope>
    <source>
        <strain evidence="8 9">12B1</strain>
    </source>
</reference>
<organism evidence="8 9">
    <name type="scientific">Prymnesium parvum</name>
    <name type="common">Toxic golden alga</name>
    <dbReference type="NCBI Taxonomy" id="97485"/>
    <lineage>
        <taxon>Eukaryota</taxon>
        <taxon>Haptista</taxon>
        <taxon>Haptophyta</taxon>
        <taxon>Prymnesiophyceae</taxon>
        <taxon>Prymnesiales</taxon>
        <taxon>Prymnesiaceae</taxon>
        <taxon>Prymnesium</taxon>
    </lineage>
</organism>